<dbReference type="SUPFAM" id="SSF90229">
    <property type="entry name" value="CCCH zinc finger"/>
    <property type="match status" value="2"/>
</dbReference>
<reference evidence="8" key="1">
    <citation type="submission" date="2020-06" db="EMBL/GenBank/DDBJ databases">
        <authorList>
            <person name="Li T."/>
            <person name="Hu X."/>
            <person name="Zhang T."/>
            <person name="Song X."/>
            <person name="Zhang H."/>
            <person name="Dai N."/>
            <person name="Sheng W."/>
            <person name="Hou X."/>
            <person name="Wei L."/>
        </authorList>
    </citation>
    <scope>NUCLEOTIDE SEQUENCE</scope>
    <source>
        <strain evidence="8">K16</strain>
        <tissue evidence="8">Leaf</tissue>
    </source>
</reference>
<feature type="domain" description="C3H1-type" evidence="7">
    <location>
        <begin position="279"/>
        <end position="307"/>
    </location>
</feature>
<gene>
    <name evidence="8" type="ORF">Sango_0211800</name>
</gene>
<organism evidence="8 9">
    <name type="scientific">Sesamum angolense</name>
    <dbReference type="NCBI Taxonomy" id="2727404"/>
    <lineage>
        <taxon>Eukaryota</taxon>
        <taxon>Viridiplantae</taxon>
        <taxon>Streptophyta</taxon>
        <taxon>Embryophyta</taxon>
        <taxon>Tracheophyta</taxon>
        <taxon>Spermatophyta</taxon>
        <taxon>Magnoliopsida</taxon>
        <taxon>eudicotyledons</taxon>
        <taxon>Gunneridae</taxon>
        <taxon>Pentapetalae</taxon>
        <taxon>asterids</taxon>
        <taxon>lamiids</taxon>
        <taxon>Lamiales</taxon>
        <taxon>Pedaliaceae</taxon>
        <taxon>Sesamum</taxon>
    </lineage>
</organism>
<dbReference type="PROSITE" id="PS50103">
    <property type="entry name" value="ZF_C3H1"/>
    <property type="match status" value="2"/>
</dbReference>
<keyword evidence="9" id="KW-1185">Reference proteome</keyword>
<feature type="region of interest" description="Disordered" evidence="6">
    <location>
        <begin position="1"/>
        <end position="30"/>
    </location>
</feature>
<protein>
    <submittedName>
        <fullName evidence="8">Zinc finger CCCH domain-containing protein 12</fullName>
    </submittedName>
</protein>
<dbReference type="SMART" id="SM00356">
    <property type="entry name" value="ZnF_C3H1"/>
    <property type="match status" value="3"/>
</dbReference>
<evidence type="ECO:0000256" key="4">
    <source>
        <dbReference type="ARBA" id="ARBA00022833"/>
    </source>
</evidence>
<evidence type="ECO:0000256" key="2">
    <source>
        <dbReference type="ARBA" id="ARBA00022737"/>
    </source>
</evidence>
<accession>A0AAE1XHC0</accession>
<dbReference type="InterPro" id="IPR000571">
    <property type="entry name" value="Znf_CCCH"/>
</dbReference>
<dbReference type="PANTHER" id="PTHR12547:SF156">
    <property type="entry name" value="ZINC FINGER CCCH DOMAIN-CONTAINING PROTEIN 12"/>
    <property type="match status" value="1"/>
</dbReference>
<keyword evidence="2" id="KW-0677">Repeat</keyword>
<evidence type="ECO:0000313" key="8">
    <source>
        <dbReference type="EMBL" id="KAK4411388.1"/>
    </source>
</evidence>
<evidence type="ECO:0000256" key="6">
    <source>
        <dbReference type="SAM" id="MobiDB-lite"/>
    </source>
</evidence>
<dbReference type="InterPro" id="IPR036855">
    <property type="entry name" value="Znf_CCCH_sf"/>
</dbReference>
<evidence type="ECO:0000313" key="9">
    <source>
        <dbReference type="Proteomes" id="UP001289374"/>
    </source>
</evidence>
<keyword evidence="1 5" id="KW-0479">Metal-binding</keyword>
<evidence type="ECO:0000256" key="5">
    <source>
        <dbReference type="PROSITE-ProRule" id="PRU00723"/>
    </source>
</evidence>
<feature type="domain" description="C3H1-type" evidence="7">
    <location>
        <begin position="150"/>
        <end position="177"/>
    </location>
</feature>
<reference evidence="8" key="2">
    <citation type="journal article" date="2024" name="Plant">
        <title>Genomic evolution and insights into agronomic trait innovations of Sesamum species.</title>
        <authorList>
            <person name="Miao H."/>
            <person name="Wang L."/>
            <person name="Qu L."/>
            <person name="Liu H."/>
            <person name="Sun Y."/>
            <person name="Le M."/>
            <person name="Wang Q."/>
            <person name="Wei S."/>
            <person name="Zheng Y."/>
            <person name="Lin W."/>
            <person name="Duan Y."/>
            <person name="Cao H."/>
            <person name="Xiong S."/>
            <person name="Wang X."/>
            <person name="Wei L."/>
            <person name="Li C."/>
            <person name="Ma Q."/>
            <person name="Ju M."/>
            <person name="Zhao R."/>
            <person name="Li G."/>
            <person name="Mu C."/>
            <person name="Tian Q."/>
            <person name="Mei H."/>
            <person name="Zhang T."/>
            <person name="Gao T."/>
            <person name="Zhang H."/>
        </authorList>
    </citation>
    <scope>NUCLEOTIDE SEQUENCE</scope>
    <source>
        <strain evidence="8">K16</strain>
    </source>
</reference>
<dbReference type="Pfam" id="PF00642">
    <property type="entry name" value="zf-CCCH"/>
    <property type="match status" value="2"/>
</dbReference>
<keyword evidence="3 5" id="KW-0863">Zinc-finger</keyword>
<name>A0AAE1XHC0_9LAMI</name>
<dbReference type="Gene3D" id="4.10.1000.10">
    <property type="entry name" value="Zinc finger, CCCH-type"/>
    <property type="match status" value="2"/>
</dbReference>
<dbReference type="InterPro" id="IPR045877">
    <property type="entry name" value="ZFP36-like"/>
</dbReference>
<dbReference type="EMBL" id="JACGWL010000001">
    <property type="protein sequence ID" value="KAK4411388.1"/>
    <property type="molecule type" value="Genomic_DNA"/>
</dbReference>
<dbReference type="PANTHER" id="PTHR12547">
    <property type="entry name" value="CCCH ZINC FINGER/TIS11-RELATED"/>
    <property type="match status" value="1"/>
</dbReference>
<feature type="zinc finger region" description="C3H1-type" evidence="5">
    <location>
        <begin position="150"/>
        <end position="177"/>
    </location>
</feature>
<dbReference type="AlphaFoldDB" id="A0AAE1XHC0"/>
<evidence type="ECO:0000256" key="1">
    <source>
        <dbReference type="ARBA" id="ARBA00022723"/>
    </source>
</evidence>
<dbReference type="GO" id="GO:0003729">
    <property type="term" value="F:mRNA binding"/>
    <property type="evidence" value="ECO:0007669"/>
    <property type="project" value="InterPro"/>
</dbReference>
<dbReference type="GO" id="GO:0008270">
    <property type="term" value="F:zinc ion binding"/>
    <property type="evidence" value="ECO:0007669"/>
    <property type="project" value="UniProtKB-KW"/>
</dbReference>
<dbReference type="Proteomes" id="UP001289374">
    <property type="component" value="Unassembled WGS sequence"/>
</dbReference>
<evidence type="ECO:0000256" key="3">
    <source>
        <dbReference type="ARBA" id="ARBA00022771"/>
    </source>
</evidence>
<feature type="compositionally biased region" description="Polar residues" evidence="6">
    <location>
        <begin position="9"/>
        <end position="28"/>
    </location>
</feature>
<feature type="zinc finger region" description="C3H1-type" evidence="5">
    <location>
        <begin position="279"/>
        <end position="307"/>
    </location>
</feature>
<comment type="caution">
    <text evidence="8">The sequence shown here is derived from an EMBL/GenBank/DDBJ whole genome shotgun (WGS) entry which is preliminary data.</text>
</comment>
<evidence type="ECO:0000259" key="7">
    <source>
        <dbReference type="PROSITE" id="PS50103"/>
    </source>
</evidence>
<proteinExistence type="predicted"/>
<keyword evidence="4 5" id="KW-0862">Zinc</keyword>
<sequence length="445" mass="49108">MDSHEASGSPVNNVIEFQSGNSGISTNEDMVLGSSDQAVWASEDGISNKEASVNMNSKSNDEESLFQFEVGSKLAHKRATVHGSSDQAVWASEDDISNKEPSVNMNPKANHEERLSQFEVGSELAHKRARNSPLVDLAASNSSRAFRMLFCKTKLCCRFQVGTCSFNEKCNFAHSIEELRQPPLNWQKGVAAHKEEKPLEPREVTQILLVGFNDETQGCNTSEQCMKLCSDEGCLYGENCNLIHHEDSKDREHVAICLLPGTGFRYRGNRRKSTLNAANWKTRLCNKWESAGYCPFRSRCYFAHGPAGTSSVLYLMPLFLVHMLGSLFLKDLILSCIAVDSLIVCDVIMDSKFPETELRPYGGGLPIPEAKDSSPCGTKGGAVLTKASAGAMNAPTSSVPHSYLVGAPPRRLSIMMKRPGETPTRRWNDPGKICKVYDDWIDDLE</sequence>